<dbReference type="OrthoDB" id="2756741at2759"/>
<dbReference type="AlphaFoldDB" id="A0A5C2RS35"/>
<dbReference type="Proteomes" id="UP000313359">
    <property type="component" value="Unassembled WGS sequence"/>
</dbReference>
<organism evidence="1 2">
    <name type="scientific">Lentinus tigrinus ALCF2SS1-6</name>
    <dbReference type="NCBI Taxonomy" id="1328759"/>
    <lineage>
        <taxon>Eukaryota</taxon>
        <taxon>Fungi</taxon>
        <taxon>Dikarya</taxon>
        <taxon>Basidiomycota</taxon>
        <taxon>Agaricomycotina</taxon>
        <taxon>Agaricomycetes</taxon>
        <taxon>Polyporales</taxon>
        <taxon>Polyporaceae</taxon>
        <taxon>Lentinus</taxon>
    </lineage>
</organism>
<sequence>MLLPVVEKTPIPAPTQWRTRLLKDCTQLEILRLNFLTMSDVSDRLGIATALRAAYNDVLDANVELVLSAPPQLRSIIITCSHFGELDEETVKLIEQLPAWRRLDDALLRLRHLKSVVCVTSKDGDLDAETQINLLLLQNLPETPASSPQLIAPSVSSKDEYARILATGLPSASSAGLVQIITIS</sequence>
<accession>A0A5C2RS35</accession>
<name>A0A5C2RS35_9APHY</name>
<keyword evidence="2" id="KW-1185">Reference proteome</keyword>
<dbReference type="EMBL" id="ML122325">
    <property type="protein sequence ID" value="RPD53267.1"/>
    <property type="molecule type" value="Genomic_DNA"/>
</dbReference>
<protein>
    <submittedName>
        <fullName evidence="1">Uncharacterized protein</fullName>
    </submittedName>
</protein>
<proteinExistence type="predicted"/>
<reference evidence="1" key="1">
    <citation type="journal article" date="2018" name="Genome Biol. Evol.">
        <title>Genomics and development of Lentinus tigrinus, a white-rot wood-decaying mushroom with dimorphic fruiting bodies.</title>
        <authorList>
            <person name="Wu B."/>
            <person name="Xu Z."/>
            <person name="Knudson A."/>
            <person name="Carlson A."/>
            <person name="Chen N."/>
            <person name="Kovaka S."/>
            <person name="LaButti K."/>
            <person name="Lipzen A."/>
            <person name="Pennachio C."/>
            <person name="Riley R."/>
            <person name="Schakwitz W."/>
            <person name="Umezawa K."/>
            <person name="Ohm R.A."/>
            <person name="Grigoriev I.V."/>
            <person name="Nagy L.G."/>
            <person name="Gibbons J."/>
            <person name="Hibbett D."/>
        </authorList>
    </citation>
    <scope>NUCLEOTIDE SEQUENCE [LARGE SCALE GENOMIC DNA]</scope>
    <source>
        <strain evidence="1">ALCF2SS1-6</strain>
    </source>
</reference>
<evidence type="ECO:0000313" key="2">
    <source>
        <dbReference type="Proteomes" id="UP000313359"/>
    </source>
</evidence>
<gene>
    <name evidence="1" type="ORF">L227DRAFT_617111</name>
</gene>
<evidence type="ECO:0000313" key="1">
    <source>
        <dbReference type="EMBL" id="RPD53267.1"/>
    </source>
</evidence>